<reference evidence="2 3" key="1">
    <citation type="submission" date="2018-06" db="EMBL/GenBank/DDBJ databases">
        <authorList>
            <consortium name="Pathogen Informatics"/>
            <person name="Doyle S."/>
        </authorList>
    </citation>
    <scope>NUCLEOTIDE SEQUENCE [LARGE SCALE GENOMIC DNA]</scope>
    <source>
        <strain evidence="3">NCTC 10815</strain>
    </source>
</reference>
<dbReference type="Proteomes" id="UP000254879">
    <property type="component" value="Unassembled WGS sequence"/>
</dbReference>
<name>A0A378MA24_LISGR</name>
<evidence type="ECO:0000313" key="3">
    <source>
        <dbReference type="Proteomes" id="UP000254879"/>
    </source>
</evidence>
<accession>A0A378MA24</accession>
<feature type="transmembrane region" description="Helical" evidence="1">
    <location>
        <begin position="6"/>
        <end position="27"/>
    </location>
</feature>
<evidence type="ECO:0000313" key="2">
    <source>
        <dbReference type="EMBL" id="STY43181.1"/>
    </source>
</evidence>
<gene>
    <name evidence="2" type="ORF">NCTC10815_00468</name>
</gene>
<protein>
    <submittedName>
        <fullName evidence="2">Uncharacterized protein</fullName>
    </submittedName>
</protein>
<evidence type="ECO:0000256" key="1">
    <source>
        <dbReference type="SAM" id="Phobius"/>
    </source>
</evidence>
<keyword evidence="1" id="KW-1133">Transmembrane helix</keyword>
<keyword evidence="1" id="KW-0472">Membrane</keyword>
<dbReference type="AlphaFoldDB" id="A0A378MA24"/>
<keyword evidence="1" id="KW-0812">Transmembrane</keyword>
<sequence length="34" mass="3753">MTNLIIFTSISGLLFLIVGLVVGYVFFKSSTEKN</sequence>
<organism evidence="2 3">
    <name type="scientific">Listeria grayi</name>
    <name type="common">Listeria murrayi</name>
    <dbReference type="NCBI Taxonomy" id="1641"/>
    <lineage>
        <taxon>Bacteria</taxon>
        <taxon>Bacillati</taxon>
        <taxon>Bacillota</taxon>
        <taxon>Bacilli</taxon>
        <taxon>Bacillales</taxon>
        <taxon>Listeriaceae</taxon>
        <taxon>Listeria</taxon>
    </lineage>
</organism>
<proteinExistence type="predicted"/>
<dbReference type="EMBL" id="UGPG01000001">
    <property type="protein sequence ID" value="STY43181.1"/>
    <property type="molecule type" value="Genomic_DNA"/>
</dbReference>